<dbReference type="EMBL" id="MPUH01000452">
    <property type="protein sequence ID" value="OMJ79814.1"/>
    <property type="molecule type" value="Genomic_DNA"/>
</dbReference>
<accession>A0A1R2BST6</accession>
<dbReference type="Proteomes" id="UP000187209">
    <property type="component" value="Unassembled WGS sequence"/>
</dbReference>
<sequence>MSKFKLSNTEKTGLRNSKLQYIQESSDKYTKTNDKLFKFLKSVRCEDYIDLFRENEIYYEDLPYLKENDIIEMNLPIGPRNRILNGLENFQTTPTDEIEEEQYKEVDENNKKLKEIMQLAGNIAQRQIEMIDAIKKCQADILEMQEDTVEPESVRATNSSKYQREYLSSTSPKIDRIVKPTISSIAKQKVLPNKYMQVSPLRASYYSKLMNNE</sequence>
<evidence type="ECO:0000313" key="3">
    <source>
        <dbReference type="Proteomes" id="UP000187209"/>
    </source>
</evidence>
<protein>
    <recommendedName>
        <fullName evidence="1">SAM domain-containing protein</fullName>
    </recommendedName>
</protein>
<dbReference type="AlphaFoldDB" id="A0A1R2BST6"/>
<dbReference type="InterPro" id="IPR001660">
    <property type="entry name" value="SAM"/>
</dbReference>
<dbReference type="Pfam" id="PF00536">
    <property type="entry name" value="SAM_1"/>
    <property type="match status" value="1"/>
</dbReference>
<gene>
    <name evidence="2" type="ORF">SteCoe_20062</name>
</gene>
<feature type="domain" description="SAM" evidence="1">
    <location>
        <begin position="28"/>
        <end position="93"/>
    </location>
</feature>
<evidence type="ECO:0000259" key="1">
    <source>
        <dbReference type="SMART" id="SM00454"/>
    </source>
</evidence>
<comment type="caution">
    <text evidence="2">The sequence shown here is derived from an EMBL/GenBank/DDBJ whole genome shotgun (WGS) entry which is preliminary data.</text>
</comment>
<dbReference type="Gene3D" id="1.10.150.50">
    <property type="entry name" value="Transcription Factor, Ets-1"/>
    <property type="match status" value="1"/>
</dbReference>
<organism evidence="2 3">
    <name type="scientific">Stentor coeruleus</name>
    <dbReference type="NCBI Taxonomy" id="5963"/>
    <lineage>
        <taxon>Eukaryota</taxon>
        <taxon>Sar</taxon>
        <taxon>Alveolata</taxon>
        <taxon>Ciliophora</taxon>
        <taxon>Postciliodesmatophora</taxon>
        <taxon>Heterotrichea</taxon>
        <taxon>Heterotrichida</taxon>
        <taxon>Stentoridae</taxon>
        <taxon>Stentor</taxon>
    </lineage>
</organism>
<dbReference type="OrthoDB" id="8188202at2759"/>
<keyword evidence="3" id="KW-1185">Reference proteome</keyword>
<proteinExistence type="predicted"/>
<dbReference type="SUPFAM" id="SSF47769">
    <property type="entry name" value="SAM/Pointed domain"/>
    <property type="match status" value="1"/>
</dbReference>
<reference evidence="2 3" key="1">
    <citation type="submission" date="2016-11" db="EMBL/GenBank/DDBJ databases">
        <title>The macronuclear genome of Stentor coeruleus: a giant cell with tiny introns.</title>
        <authorList>
            <person name="Slabodnick M."/>
            <person name="Ruby J.G."/>
            <person name="Reiff S.B."/>
            <person name="Swart E.C."/>
            <person name="Gosai S."/>
            <person name="Prabakaran S."/>
            <person name="Witkowska E."/>
            <person name="Larue G.E."/>
            <person name="Fisher S."/>
            <person name="Freeman R.M."/>
            <person name="Gunawardena J."/>
            <person name="Chu W."/>
            <person name="Stover N.A."/>
            <person name="Gregory B.D."/>
            <person name="Nowacki M."/>
            <person name="Derisi J."/>
            <person name="Roy S.W."/>
            <person name="Marshall W.F."/>
            <person name="Sood P."/>
        </authorList>
    </citation>
    <scope>NUCLEOTIDE SEQUENCE [LARGE SCALE GENOMIC DNA]</scope>
    <source>
        <strain evidence="2">WM001</strain>
    </source>
</reference>
<dbReference type="InterPro" id="IPR013761">
    <property type="entry name" value="SAM/pointed_sf"/>
</dbReference>
<name>A0A1R2BST6_9CILI</name>
<dbReference type="CDD" id="cd09487">
    <property type="entry name" value="SAM_superfamily"/>
    <property type="match status" value="1"/>
</dbReference>
<evidence type="ECO:0000313" key="2">
    <source>
        <dbReference type="EMBL" id="OMJ79814.1"/>
    </source>
</evidence>
<dbReference type="SMART" id="SM00454">
    <property type="entry name" value="SAM"/>
    <property type="match status" value="1"/>
</dbReference>